<proteinExistence type="inferred from homology"/>
<keyword evidence="2" id="KW-0698">rRNA processing</keyword>
<evidence type="ECO:0000313" key="4">
    <source>
        <dbReference type="EMBL" id="RXI01946.1"/>
    </source>
</evidence>
<sequence length="279" mass="30921">MEAERKLSADAEAIFREGIGLVLSRWSALQLAVDNEWGGRGSRQKAEQLAADAFSWFTQSAEILYIDDLEDILNEAMISLNTMTEDGSIEEVAEKLMFMYEDCLTGNFNSVESLREANHRRVAVPHVRQDNEDDDDDDDNDNEENDGSSSMMVDTPESQPNLNPADATSSKPTPKPAAKAEDGWEVVGPRRNRALSKITTLLLQWHLHSSVGISAMHMQLLRTNKVIMSDRTDHGPCCIISLPSSQCCRDPSDTVLKVDCTAVNTYHISGNMLSPCMTV</sequence>
<gene>
    <name evidence="4" type="ORF">DVH24_015295</name>
</gene>
<evidence type="ECO:0000256" key="2">
    <source>
        <dbReference type="ARBA" id="ARBA00022552"/>
    </source>
</evidence>
<dbReference type="EMBL" id="RDQH01000330">
    <property type="protein sequence ID" value="RXI01946.1"/>
    <property type="molecule type" value="Genomic_DNA"/>
</dbReference>
<dbReference type="InterPro" id="IPR019398">
    <property type="entry name" value="Pre-rRNA_process_TSR2"/>
</dbReference>
<feature type="region of interest" description="Disordered" evidence="3">
    <location>
        <begin position="120"/>
        <end position="185"/>
    </location>
</feature>
<comment type="caution">
    <text evidence="4">The sequence shown here is derived from an EMBL/GenBank/DDBJ whole genome shotgun (WGS) entry which is preliminary data.</text>
</comment>
<evidence type="ECO:0008006" key="6">
    <source>
        <dbReference type="Google" id="ProtNLM"/>
    </source>
</evidence>
<evidence type="ECO:0000313" key="5">
    <source>
        <dbReference type="Proteomes" id="UP000290289"/>
    </source>
</evidence>
<dbReference type="Proteomes" id="UP000290289">
    <property type="component" value="Chromosome 4"/>
</dbReference>
<evidence type="ECO:0000256" key="3">
    <source>
        <dbReference type="SAM" id="MobiDB-lite"/>
    </source>
</evidence>
<evidence type="ECO:0000256" key="1">
    <source>
        <dbReference type="ARBA" id="ARBA00006524"/>
    </source>
</evidence>
<organism evidence="4 5">
    <name type="scientific">Malus domestica</name>
    <name type="common">Apple</name>
    <name type="synonym">Pyrus malus</name>
    <dbReference type="NCBI Taxonomy" id="3750"/>
    <lineage>
        <taxon>Eukaryota</taxon>
        <taxon>Viridiplantae</taxon>
        <taxon>Streptophyta</taxon>
        <taxon>Embryophyta</taxon>
        <taxon>Tracheophyta</taxon>
        <taxon>Spermatophyta</taxon>
        <taxon>Magnoliopsida</taxon>
        <taxon>eudicotyledons</taxon>
        <taxon>Gunneridae</taxon>
        <taxon>Pentapetalae</taxon>
        <taxon>rosids</taxon>
        <taxon>fabids</taxon>
        <taxon>Rosales</taxon>
        <taxon>Rosaceae</taxon>
        <taxon>Amygdaloideae</taxon>
        <taxon>Maleae</taxon>
        <taxon>Malus</taxon>
    </lineage>
</organism>
<dbReference type="GO" id="GO:0006364">
    <property type="term" value="P:rRNA processing"/>
    <property type="evidence" value="ECO:0007669"/>
    <property type="project" value="UniProtKB-KW"/>
</dbReference>
<dbReference type="PANTHER" id="PTHR21250">
    <property type="entry name" value="PRE-RRNA-PROCESSING PROTEIN TSR2 HOMOLOG"/>
    <property type="match status" value="1"/>
</dbReference>
<protein>
    <recommendedName>
        <fullName evidence="6">Pre-rRNA-processing protein TSR2 homolog</fullName>
    </recommendedName>
</protein>
<dbReference type="Pfam" id="PF10273">
    <property type="entry name" value="WGG"/>
    <property type="match status" value="1"/>
</dbReference>
<comment type="similarity">
    <text evidence="1">Belongs to the TSR2 family.</text>
</comment>
<name>A0A498K3H0_MALDO</name>
<feature type="compositionally biased region" description="Polar residues" evidence="3">
    <location>
        <begin position="147"/>
        <end position="172"/>
    </location>
</feature>
<dbReference type="STRING" id="3750.A0A498K3H0"/>
<accession>A0A498K3H0</accession>
<keyword evidence="5" id="KW-1185">Reference proteome</keyword>
<dbReference type="AlphaFoldDB" id="A0A498K3H0"/>
<feature type="compositionally biased region" description="Acidic residues" evidence="3">
    <location>
        <begin position="131"/>
        <end position="146"/>
    </location>
</feature>
<reference evidence="4 5" key="1">
    <citation type="submission" date="2018-10" db="EMBL/GenBank/DDBJ databases">
        <title>A high-quality apple genome assembly.</title>
        <authorList>
            <person name="Hu J."/>
        </authorList>
    </citation>
    <scope>NUCLEOTIDE SEQUENCE [LARGE SCALE GENOMIC DNA]</scope>
    <source>
        <strain evidence="5">cv. HFTH1</strain>
        <tissue evidence="4">Young leaf</tissue>
    </source>
</reference>